<reference evidence="3" key="1">
    <citation type="journal article" date="2019" name="Int. J. Syst. Evol. Microbiol.">
        <title>The Global Catalogue of Microorganisms (GCM) 10K type strain sequencing project: providing services to taxonomists for standard genome sequencing and annotation.</title>
        <authorList>
            <consortium name="The Broad Institute Genomics Platform"/>
            <consortium name="The Broad Institute Genome Sequencing Center for Infectious Disease"/>
            <person name="Wu L."/>
            <person name="Ma J."/>
        </authorList>
    </citation>
    <scope>NUCLEOTIDE SEQUENCE [LARGE SCALE GENOMIC DNA]</scope>
    <source>
        <strain evidence="3">CGMCC 1.12966</strain>
    </source>
</reference>
<name>A0ABQ3HVC4_9SPHI</name>
<feature type="transmembrane region" description="Helical" evidence="1">
    <location>
        <begin position="167"/>
        <end position="187"/>
    </location>
</feature>
<keyword evidence="1" id="KW-1133">Transmembrane helix</keyword>
<organism evidence="2 3">
    <name type="scientific">Sphingobacterium griseoflavum</name>
    <dbReference type="NCBI Taxonomy" id="1474952"/>
    <lineage>
        <taxon>Bacteria</taxon>
        <taxon>Pseudomonadati</taxon>
        <taxon>Bacteroidota</taxon>
        <taxon>Sphingobacteriia</taxon>
        <taxon>Sphingobacteriales</taxon>
        <taxon>Sphingobacteriaceae</taxon>
        <taxon>Sphingobacterium</taxon>
    </lineage>
</organism>
<feature type="transmembrane region" description="Helical" evidence="1">
    <location>
        <begin position="225"/>
        <end position="243"/>
    </location>
</feature>
<dbReference type="Proteomes" id="UP000620550">
    <property type="component" value="Unassembled WGS sequence"/>
</dbReference>
<comment type="caution">
    <text evidence="2">The sequence shown here is derived from an EMBL/GenBank/DDBJ whole genome shotgun (WGS) entry which is preliminary data.</text>
</comment>
<evidence type="ECO:0008006" key="4">
    <source>
        <dbReference type="Google" id="ProtNLM"/>
    </source>
</evidence>
<keyword evidence="1" id="KW-0472">Membrane</keyword>
<evidence type="ECO:0000256" key="1">
    <source>
        <dbReference type="SAM" id="Phobius"/>
    </source>
</evidence>
<feature type="transmembrane region" description="Helical" evidence="1">
    <location>
        <begin position="136"/>
        <end position="155"/>
    </location>
</feature>
<accession>A0ABQ3HVC4</accession>
<evidence type="ECO:0000313" key="3">
    <source>
        <dbReference type="Proteomes" id="UP000620550"/>
    </source>
</evidence>
<keyword evidence="1" id="KW-0812">Transmembrane</keyword>
<dbReference type="InterPro" id="IPR007263">
    <property type="entry name" value="DCC1-like"/>
</dbReference>
<gene>
    <name evidence="2" type="ORF">GCM10017764_09080</name>
</gene>
<sequence length="279" mass="31837">MKALQDHLILFDAECPMCRLYTQAFVDRGMLDKDGRKAYQEFPADACPLLDRQRAVNEIALVNLKTGDVTYGIESILKIVSTSYPLLRPILLFKPFLWFMRKLYAFISFNRRVIIPAPVSADTFQLQPSFRLRYRLAYLVLTWLITSAVLTAYVPLMGDLLPQGASYREYIICGGQLFFQSAIIGLAQKGKHWDYLGNMMTISLAGALLLLPILLLAPWLTLPPMVYVGCFLLVAAMMLLEHIRRTKLLGMGQLLTISWVLYRLLVLLFIFLYAAYDHV</sequence>
<feature type="transmembrane region" description="Helical" evidence="1">
    <location>
        <begin position="255"/>
        <end position="276"/>
    </location>
</feature>
<dbReference type="RefSeq" id="WP_189625440.1">
    <property type="nucleotide sequence ID" value="NZ_BNAF01000003.1"/>
</dbReference>
<proteinExistence type="predicted"/>
<protein>
    <recommendedName>
        <fullName evidence="4">DUF393 domain-containing protein</fullName>
    </recommendedName>
</protein>
<dbReference type="EMBL" id="BNAF01000003">
    <property type="protein sequence ID" value="GHE28720.1"/>
    <property type="molecule type" value="Genomic_DNA"/>
</dbReference>
<evidence type="ECO:0000313" key="2">
    <source>
        <dbReference type="EMBL" id="GHE28720.1"/>
    </source>
</evidence>
<feature type="transmembrane region" description="Helical" evidence="1">
    <location>
        <begin position="199"/>
        <end position="219"/>
    </location>
</feature>
<dbReference type="Pfam" id="PF04134">
    <property type="entry name" value="DCC1-like"/>
    <property type="match status" value="1"/>
</dbReference>
<keyword evidence="3" id="KW-1185">Reference proteome</keyword>